<protein>
    <recommendedName>
        <fullName evidence="10">DNA-directed RNA polymerase subunit beta</fullName>
        <ecNumber evidence="10">2.7.7.6</ecNumber>
    </recommendedName>
</protein>
<dbReference type="InterPro" id="IPR007644">
    <property type="entry name" value="RNA_pol_bsu_protrusion"/>
</dbReference>
<dbReference type="Gene3D" id="3.90.1800.10">
    <property type="entry name" value="RNA polymerase alpha subunit dimerisation domain"/>
    <property type="match status" value="1"/>
</dbReference>
<feature type="domain" description="DNA-directed RNA polymerase subunit 2 hybrid-binding" evidence="12">
    <location>
        <begin position="1058"/>
        <end position="1089"/>
    </location>
</feature>
<evidence type="ECO:0000256" key="10">
    <source>
        <dbReference type="RuleBase" id="RU363031"/>
    </source>
</evidence>
<evidence type="ECO:0000313" key="19">
    <source>
        <dbReference type="Proteomes" id="UP001164746"/>
    </source>
</evidence>
<feature type="region of interest" description="Disordered" evidence="11">
    <location>
        <begin position="1072"/>
        <end position="1091"/>
    </location>
</feature>
<dbReference type="Gene3D" id="2.40.50.150">
    <property type="match status" value="1"/>
</dbReference>
<accession>A0ABY7DBE5</accession>
<feature type="domain" description="DNA-directed RNA polymerase subunit 2 hybrid-binding" evidence="12">
    <location>
        <begin position="670"/>
        <end position="1018"/>
    </location>
</feature>
<dbReference type="InterPro" id="IPR007645">
    <property type="entry name" value="RNA_pol_Rpb2_3"/>
</dbReference>
<dbReference type="CDD" id="cd00653">
    <property type="entry name" value="RNA_pol_B_RPB2"/>
    <property type="match status" value="1"/>
</dbReference>
<dbReference type="Pfam" id="PF04560">
    <property type="entry name" value="RNA_pol_Rpb2_7"/>
    <property type="match status" value="1"/>
</dbReference>
<evidence type="ECO:0000256" key="7">
    <source>
        <dbReference type="ARBA" id="ARBA00023242"/>
    </source>
</evidence>
<organism evidence="18 19">
    <name type="scientific">Mya arenaria</name>
    <name type="common">Soft-shell clam</name>
    <dbReference type="NCBI Taxonomy" id="6604"/>
    <lineage>
        <taxon>Eukaryota</taxon>
        <taxon>Metazoa</taxon>
        <taxon>Spiralia</taxon>
        <taxon>Lophotrochozoa</taxon>
        <taxon>Mollusca</taxon>
        <taxon>Bivalvia</taxon>
        <taxon>Autobranchia</taxon>
        <taxon>Heteroconchia</taxon>
        <taxon>Euheterodonta</taxon>
        <taxon>Imparidentia</taxon>
        <taxon>Neoheterodontei</taxon>
        <taxon>Myida</taxon>
        <taxon>Myoidea</taxon>
        <taxon>Myidae</taxon>
        <taxon>Mya</taxon>
    </lineage>
</organism>
<dbReference type="InterPro" id="IPR015712">
    <property type="entry name" value="DNA-dir_RNA_pol_su2"/>
</dbReference>
<dbReference type="InterPro" id="IPR007121">
    <property type="entry name" value="RNA_pol_bsu_CS"/>
</dbReference>
<comment type="function">
    <text evidence="10">DNA-dependent RNA polymerase catalyzes the transcription of DNA into RNA using the four ribonucleoside triphosphates as substrates.</text>
</comment>
<keyword evidence="19" id="KW-1185">Reference proteome</keyword>
<gene>
    <name evidence="18" type="ORF">MAR_006847</name>
</gene>
<evidence type="ECO:0000256" key="9">
    <source>
        <dbReference type="RuleBase" id="RU000434"/>
    </source>
</evidence>
<evidence type="ECO:0000259" key="12">
    <source>
        <dbReference type="Pfam" id="PF00562"/>
    </source>
</evidence>
<dbReference type="Gene3D" id="2.40.270.10">
    <property type="entry name" value="DNA-directed RNA polymerase, subunit 2, domain 6"/>
    <property type="match status" value="2"/>
</dbReference>
<dbReference type="Pfam" id="PF04561">
    <property type="entry name" value="RNA_pol_Rpb2_2"/>
    <property type="match status" value="1"/>
</dbReference>
<evidence type="ECO:0000256" key="2">
    <source>
        <dbReference type="ARBA" id="ARBA00006835"/>
    </source>
</evidence>
<evidence type="ECO:0000259" key="16">
    <source>
        <dbReference type="Pfam" id="PF04565"/>
    </source>
</evidence>
<evidence type="ECO:0000256" key="3">
    <source>
        <dbReference type="ARBA" id="ARBA00022478"/>
    </source>
</evidence>
<dbReference type="Pfam" id="PF00562">
    <property type="entry name" value="RNA_pol_Rpb2_6"/>
    <property type="match status" value="2"/>
</dbReference>
<proteinExistence type="inferred from homology"/>
<comment type="catalytic activity">
    <reaction evidence="8">
        <text>RNA(n) + a ribonucleoside 5'-triphosphate = RNA(n+1) + diphosphate</text>
        <dbReference type="Rhea" id="RHEA:21248"/>
        <dbReference type="Rhea" id="RHEA-COMP:14527"/>
        <dbReference type="Rhea" id="RHEA-COMP:17342"/>
        <dbReference type="ChEBI" id="CHEBI:33019"/>
        <dbReference type="ChEBI" id="CHEBI:61557"/>
        <dbReference type="ChEBI" id="CHEBI:140395"/>
        <dbReference type="EC" id="2.7.7.6"/>
    </reaction>
    <physiologicalReaction direction="left-to-right" evidence="8">
        <dbReference type="Rhea" id="RHEA:21249"/>
    </physiologicalReaction>
</comment>
<dbReference type="InterPro" id="IPR007120">
    <property type="entry name" value="DNA-dir_RNAP_su2_dom"/>
</dbReference>
<dbReference type="Gene3D" id="3.90.1110.10">
    <property type="entry name" value="RNA polymerase Rpb2, domain 2"/>
    <property type="match status" value="1"/>
</dbReference>
<feature type="domain" description="RNA polymerase Rpb2" evidence="16">
    <location>
        <begin position="454"/>
        <end position="519"/>
    </location>
</feature>
<keyword evidence="4 10" id="KW-0808">Transferase</keyword>
<dbReference type="PANTHER" id="PTHR20856">
    <property type="entry name" value="DNA-DIRECTED RNA POLYMERASE I SUBUNIT 2"/>
    <property type="match status" value="1"/>
</dbReference>
<keyword evidence="7" id="KW-0539">Nucleus</keyword>
<dbReference type="InterPro" id="IPR007642">
    <property type="entry name" value="RNA_pol_Rpb2_2"/>
</dbReference>
<feature type="domain" description="RNA polymerase beta subunit protrusion" evidence="15">
    <location>
        <begin position="28"/>
        <end position="412"/>
    </location>
</feature>
<comment type="subcellular location">
    <subcellularLocation>
        <location evidence="1">Nucleus</location>
    </subcellularLocation>
</comment>
<evidence type="ECO:0000256" key="5">
    <source>
        <dbReference type="ARBA" id="ARBA00022695"/>
    </source>
</evidence>
<feature type="domain" description="RNA polymerase Rpb2" evidence="14">
    <location>
        <begin position="179"/>
        <end position="367"/>
    </location>
</feature>
<dbReference type="Pfam" id="PF04565">
    <property type="entry name" value="RNA_pol_Rpb2_3"/>
    <property type="match status" value="1"/>
</dbReference>
<evidence type="ECO:0000313" key="18">
    <source>
        <dbReference type="EMBL" id="WAQ94376.1"/>
    </source>
</evidence>
<evidence type="ECO:0000259" key="15">
    <source>
        <dbReference type="Pfam" id="PF04563"/>
    </source>
</evidence>
<evidence type="ECO:0000256" key="6">
    <source>
        <dbReference type="ARBA" id="ARBA00023163"/>
    </source>
</evidence>
<evidence type="ECO:0000259" key="13">
    <source>
        <dbReference type="Pfam" id="PF04560"/>
    </source>
</evidence>
<dbReference type="Gene3D" id="3.90.1100.10">
    <property type="match status" value="2"/>
</dbReference>
<evidence type="ECO:0000256" key="8">
    <source>
        <dbReference type="ARBA" id="ARBA00047768"/>
    </source>
</evidence>
<evidence type="ECO:0000259" key="14">
    <source>
        <dbReference type="Pfam" id="PF04561"/>
    </source>
</evidence>
<dbReference type="Proteomes" id="UP001164746">
    <property type="component" value="Chromosome 1"/>
</dbReference>
<feature type="domain" description="DNA-directed RNA polymerase I subunit RPA2" evidence="17">
    <location>
        <begin position="561"/>
        <end position="619"/>
    </location>
</feature>
<dbReference type="InterPro" id="IPR037033">
    <property type="entry name" value="DNA-dir_RNAP_su2_hyb_sf"/>
</dbReference>
<feature type="domain" description="RNA polymerase Rpb2" evidence="13">
    <location>
        <begin position="1091"/>
        <end position="1191"/>
    </location>
</feature>
<evidence type="ECO:0000256" key="11">
    <source>
        <dbReference type="SAM" id="MobiDB-lite"/>
    </source>
</evidence>
<sequence length="1198" mass="135400">MESKPNYKNLTSESYGKPAEKQNPVLQNLVKPHVESFNCFLHEGLTKIVENLDPVEFSLPNKDKISLKIENVIIASPHVSEKAVCPRTVKVYPVECRGRGVTYKGSLQVQIGYSVNGHVGPSLTKNLGQVPIMVKSAMCNLAGLSPKELIKRGEEEEEMGGYFIVNGIEKVIRMLVLQRRNFPMCTVRPTWKSRGALFTEYGVMMRCVANDHSATNLVLHYLSNGSSQLCFYNKNQVYFAPIVIILKGLVSMPDKYIYDELVKGKEDDSFYKGCIVAMLREALNEKLYTQRDVLEYMGSRFRVITHGVADWKTDVEVGQHIYRRCICSHLTKDIDKFNLLVHMTRKLFDFAKGRCAVESVDSPMFQEVLLGGHLYQMLVKAKLEQYLNVLRTVIDRHAKSNKDGAEYYKLTPDSLMRALRFGPDICKSIEFTMSTGNIDSQHALSLLQMSGLTVVADKLNFMRFVSHFRCIHRGAFFGQMRTTGVRKLLPEAWGFLCPVHTPDGSPCGLMNHASALCQIQVFTMSPQPVLKALYSLGVCPLSDPPGPVRECYTVMVDGKMVGYVADDQAETVTQKMRYMKVKNLSKVPSTMEVCLVKRTPYASQYPGLYLFTTPARMVRPVINLALEQVEMIGTFEQVYMDICINQNEAYEGVTTHQELDDVSMLSFAGNLTPFSDFNQSPRNMYQCQMGKQTMGVPTHTLQYRNDNKVYKLQTPQTPMVRPRKYDEYDMDNYPLGTNAVVAVISYTGYDMEDAMVINKASFERGFGHASVYKTEMINLCKKQTAGRFDKTILTFGCKPDTKPFLEGELDSDGLPHIGAYLTEGCTYYSYINTHNGEQKVVKYKNNEPAWVEHIKVLGNDTGENMRYKVAIMLRFNRNPIIGDKFASRHGQKGVCSMMYPVENMPFTESGMTPDIIFNPHGYPSRMTIGMMIESMAGKSAATFAHCYDATPFQFSEDDPAIDHFGELLVKAGYNYYGTERFYSGVDGREMEANVFMGVVYYQRLRHMVSDKFQGEAFGVGQVPGMLLRGWVGMVLRGNNSTGVVHYHRVRHLVSDKFQRLRNMVSDKFKVRTTGPVDPVTQQPVKGRKKHGGVRFGEMERDALISHGTPFLLQDRLFNNSDKTLAPVCTKCGNLISVSTEKLSTLDKKERNRSHVCSLCKSTDHIQMISVPHVFKYLLIELAAMNIRVDLNVKEMGCD</sequence>
<dbReference type="Pfam" id="PF06883">
    <property type="entry name" value="RNA_pol_Rpa2_4"/>
    <property type="match status" value="1"/>
</dbReference>
<comment type="similarity">
    <text evidence="2 9">Belongs to the RNA polymerase beta chain family.</text>
</comment>
<dbReference type="EC" id="2.7.7.6" evidence="10"/>
<dbReference type="SUPFAM" id="SSF64484">
    <property type="entry name" value="beta and beta-prime subunits of DNA dependent RNA-polymerase"/>
    <property type="match status" value="2"/>
</dbReference>
<keyword evidence="3 10" id="KW-0240">DNA-directed RNA polymerase</keyword>
<evidence type="ECO:0000256" key="4">
    <source>
        <dbReference type="ARBA" id="ARBA00022679"/>
    </source>
</evidence>
<dbReference type="InterPro" id="IPR037034">
    <property type="entry name" value="RNA_pol_Rpb2_2_sf"/>
</dbReference>
<dbReference type="InterPro" id="IPR009674">
    <property type="entry name" value="Rpa2_dom_4"/>
</dbReference>
<dbReference type="InterPro" id="IPR007641">
    <property type="entry name" value="RNA_pol_Rpb2_7"/>
</dbReference>
<reference evidence="18" key="1">
    <citation type="submission" date="2022-11" db="EMBL/GenBank/DDBJ databases">
        <title>Centuries of genome instability and evolution in soft-shell clam transmissible cancer (bioRxiv).</title>
        <authorList>
            <person name="Hart S.F.M."/>
            <person name="Yonemitsu M.A."/>
            <person name="Giersch R.M."/>
            <person name="Beal B.F."/>
            <person name="Arriagada G."/>
            <person name="Davis B.W."/>
            <person name="Ostrander E.A."/>
            <person name="Goff S.P."/>
            <person name="Metzger M.J."/>
        </authorList>
    </citation>
    <scope>NUCLEOTIDE SEQUENCE</scope>
    <source>
        <strain evidence="18">MELC-2E11</strain>
        <tissue evidence="18">Siphon/mantle</tissue>
    </source>
</reference>
<name>A0ABY7DBE5_MYAAR</name>
<keyword evidence="6 10" id="KW-0804">Transcription</keyword>
<evidence type="ECO:0000259" key="17">
    <source>
        <dbReference type="Pfam" id="PF06883"/>
    </source>
</evidence>
<dbReference type="Pfam" id="PF04563">
    <property type="entry name" value="RNA_pol_Rpb2_1"/>
    <property type="match status" value="1"/>
</dbReference>
<dbReference type="EMBL" id="CP111012">
    <property type="protein sequence ID" value="WAQ94376.1"/>
    <property type="molecule type" value="Genomic_DNA"/>
</dbReference>
<dbReference type="InterPro" id="IPR014724">
    <property type="entry name" value="RNA_pol_RPB2_OB-fold"/>
</dbReference>
<keyword evidence="5 10" id="KW-0548">Nucleotidyltransferase</keyword>
<dbReference type="PROSITE" id="PS01166">
    <property type="entry name" value="RNA_POL_BETA"/>
    <property type="match status" value="1"/>
</dbReference>
<evidence type="ECO:0000256" key="1">
    <source>
        <dbReference type="ARBA" id="ARBA00004123"/>
    </source>
</evidence>